<protein>
    <recommendedName>
        <fullName evidence="4">Secreted protein</fullName>
    </recommendedName>
</protein>
<evidence type="ECO:0000313" key="2">
    <source>
        <dbReference type="EMBL" id="BBG30347.1"/>
    </source>
</evidence>
<reference evidence="2 3" key="1">
    <citation type="submission" date="2018-09" db="EMBL/GenBank/DDBJ databases">
        <title>Zymobacter palmae IAM14233 (=T109) whole genome analysis.</title>
        <authorList>
            <person name="Yanase H."/>
        </authorList>
    </citation>
    <scope>NUCLEOTIDE SEQUENCE [LARGE SCALE GENOMIC DNA]</scope>
    <source>
        <strain evidence="2 3">IAM14233</strain>
    </source>
</reference>
<evidence type="ECO:0000256" key="1">
    <source>
        <dbReference type="SAM" id="SignalP"/>
    </source>
</evidence>
<accession>A0A348HFE5</accession>
<dbReference type="Proteomes" id="UP000267342">
    <property type="component" value="Chromosome"/>
</dbReference>
<proteinExistence type="predicted"/>
<name>A0A348HFE5_9GAMM</name>
<gene>
    <name evidence="2" type="ORF">ZBT109_1590</name>
</gene>
<keyword evidence="1" id="KW-0732">Signal</keyword>
<feature type="chain" id="PRO_5016617372" description="Secreted protein" evidence="1">
    <location>
        <begin position="24"/>
        <end position="93"/>
    </location>
</feature>
<organism evidence="2 3">
    <name type="scientific">Zymobacter palmae</name>
    <dbReference type="NCBI Taxonomy" id="33074"/>
    <lineage>
        <taxon>Bacteria</taxon>
        <taxon>Pseudomonadati</taxon>
        <taxon>Pseudomonadota</taxon>
        <taxon>Gammaproteobacteria</taxon>
        <taxon>Oceanospirillales</taxon>
        <taxon>Halomonadaceae</taxon>
        <taxon>Zymobacter group</taxon>
        <taxon>Zymobacter</taxon>
    </lineage>
</organism>
<dbReference type="KEGG" id="zpl:ZBT109_1590"/>
<evidence type="ECO:0000313" key="3">
    <source>
        <dbReference type="Proteomes" id="UP000267342"/>
    </source>
</evidence>
<dbReference type="EMBL" id="AP018933">
    <property type="protein sequence ID" value="BBG30347.1"/>
    <property type="molecule type" value="Genomic_DNA"/>
</dbReference>
<keyword evidence="3" id="KW-1185">Reference proteome</keyword>
<dbReference type="AlphaFoldDB" id="A0A348HFE5"/>
<sequence length="93" mass="9672">MVLLSALASVIAFARSSSCVAEAAGAFDVDVDACSCVVDASFRVFWYSVLKPFDSPADTGADADGGVDAAGSTDVMENEPVDMEGSLLQMQWI</sequence>
<evidence type="ECO:0008006" key="4">
    <source>
        <dbReference type="Google" id="ProtNLM"/>
    </source>
</evidence>
<feature type="signal peptide" evidence="1">
    <location>
        <begin position="1"/>
        <end position="23"/>
    </location>
</feature>